<comment type="caution">
    <text evidence="2">The sequence shown here is derived from an EMBL/GenBank/DDBJ whole genome shotgun (WGS) entry which is preliminary data.</text>
</comment>
<dbReference type="RefSeq" id="WP_013972028.1">
    <property type="nucleotide sequence ID" value="NZ_CP010359.1"/>
</dbReference>
<reference evidence="3 5" key="2">
    <citation type="submission" date="2017-12" db="EMBL/GenBank/DDBJ databases">
        <title>Detection of the carbapenemase gene blaVIM-5 in members of the Pseudomonas putida group isolated from polluted Nigerian wetlands.</title>
        <authorList>
            <person name="Adelowo O."/>
            <person name="Vollmers J."/>
            <person name="Maeusezahl I."/>
            <person name="Kaster A.-K."/>
            <person name="Mueller J.A."/>
        </authorList>
    </citation>
    <scope>NUCLEOTIDE SEQUENCE [LARGE SCALE GENOMIC DNA]</scope>
    <source>
        <strain evidence="3 5">MR69</strain>
    </source>
</reference>
<name>A0A099MZD9_PSEDL</name>
<sequence>MLYVVMLGGRHPGAKIEVHDVVFALADTFEQAYPQLRQAWFGSPKGLHIDSWLEVHGVDGQRIELRPHAPAPGALRLYFINLGGYEREVFGEAHRYLLVTAHSKTEAKALGKQRMQADWLKPHTDALLDVDDCLAIDQVAGQFVHLVEGAHEPLMVRSDYILI</sequence>
<evidence type="ECO:0000313" key="3">
    <source>
        <dbReference type="EMBL" id="PLV12467.1"/>
    </source>
</evidence>
<evidence type="ECO:0000313" key="4">
    <source>
        <dbReference type="Proteomes" id="UP000218102"/>
    </source>
</evidence>
<dbReference type="Pfam" id="PF07566">
    <property type="entry name" value="DUF1543"/>
    <property type="match status" value="1"/>
</dbReference>
<organism evidence="2 4">
    <name type="scientific">Pseudomonas plecoglossicida</name>
    <dbReference type="NCBI Taxonomy" id="70775"/>
    <lineage>
        <taxon>Bacteria</taxon>
        <taxon>Pseudomonadati</taxon>
        <taxon>Pseudomonadota</taxon>
        <taxon>Gammaproteobacteria</taxon>
        <taxon>Pseudomonadales</taxon>
        <taxon>Pseudomonadaceae</taxon>
        <taxon>Pseudomonas</taxon>
    </lineage>
</organism>
<dbReference type="EMBL" id="PJCJ01000014">
    <property type="protein sequence ID" value="PLV12467.1"/>
    <property type="molecule type" value="Genomic_DNA"/>
</dbReference>
<evidence type="ECO:0000313" key="2">
    <source>
        <dbReference type="EMBL" id="PBJ92260.1"/>
    </source>
</evidence>
<keyword evidence="5" id="KW-1185">Reference proteome</keyword>
<accession>A0A099MZD9</accession>
<evidence type="ECO:0000313" key="5">
    <source>
        <dbReference type="Proteomes" id="UP000234744"/>
    </source>
</evidence>
<dbReference type="EMBL" id="NTME01000055">
    <property type="protein sequence ID" value="PBJ92260.1"/>
    <property type="molecule type" value="Genomic_DNA"/>
</dbReference>
<dbReference type="Gene3D" id="3.10.20.10">
    <property type="match status" value="2"/>
</dbReference>
<dbReference type="InterPro" id="IPR011440">
    <property type="entry name" value="DUF1543"/>
</dbReference>
<dbReference type="AlphaFoldDB" id="A0A099MZD9"/>
<dbReference type="Proteomes" id="UP000234744">
    <property type="component" value="Unassembled WGS sequence"/>
</dbReference>
<dbReference type="KEGG" id="ppj:RK21_02789"/>
<gene>
    <name evidence="2" type="ORF">CMV24_28010</name>
    <name evidence="3" type="ORF">CXG47_19560</name>
</gene>
<feature type="domain" description="DUF1543" evidence="1">
    <location>
        <begin position="15"/>
        <end position="65"/>
    </location>
</feature>
<proteinExistence type="predicted"/>
<evidence type="ECO:0000259" key="1">
    <source>
        <dbReference type="Pfam" id="PF07566"/>
    </source>
</evidence>
<protein>
    <submittedName>
        <fullName evidence="2">DUF1543 domain-containing protein</fullName>
    </submittedName>
</protein>
<dbReference type="Proteomes" id="UP000218102">
    <property type="component" value="Unassembled WGS sequence"/>
</dbReference>
<reference evidence="2 4" key="1">
    <citation type="submission" date="2017-09" db="EMBL/GenBank/DDBJ databases">
        <authorList>
            <person name="Ehlers B."/>
            <person name="Leendertz F.H."/>
        </authorList>
    </citation>
    <scope>NUCLEOTIDE SEQUENCE [LARGE SCALE GENOMIC DNA]</scope>
    <source>
        <strain evidence="2 4">DJ-1</strain>
    </source>
</reference>
<dbReference type="GeneID" id="92661259"/>